<gene>
    <name evidence="1" type="ORF">JCM19300_142</name>
</gene>
<dbReference type="AlphaFoldDB" id="A0A090VIJ3"/>
<protein>
    <submittedName>
        <fullName evidence="1">Membrane-associated phospholipid phosphatase</fullName>
    </submittedName>
</protein>
<accession>A0A090VIJ3</accession>
<reference evidence="1 2" key="1">
    <citation type="journal article" date="2014" name="Genome Announc.">
        <title>Draft Genome Sequences of Marine Flavobacterium Algibacter lectus Strains SS8 and NR4.</title>
        <authorList>
            <person name="Takatani N."/>
            <person name="Nakanishi M."/>
            <person name="Meirelles P."/>
            <person name="Mino S."/>
            <person name="Suda W."/>
            <person name="Oshima K."/>
            <person name="Hattori M."/>
            <person name="Ohkuma M."/>
            <person name="Hosokawa M."/>
            <person name="Miyashita K."/>
            <person name="Thompson F.L."/>
            <person name="Niwa A."/>
            <person name="Sawabe T."/>
            <person name="Sawabe T."/>
        </authorList>
    </citation>
    <scope>NUCLEOTIDE SEQUENCE [LARGE SCALE GENOMIC DNA]</scope>
    <source>
        <strain evidence="1 2">JCM 19300</strain>
    </source>
</reference>
<evidence type="ECO:0000313" key="1">
    <source>
        <dbReference type="EMBL" id="GAL64570.1"/>
    </source>
</evidence>
<proteinExistence type="predicted"/>
<name>A0A090VIJ3_9FLAO</name>
<dbReference type="Proteomes" id="UP000029644">
    <property type="component" value="Unassembled WGS sequence"/>
</dbReference>
<sequence>MVGIGSTYLFTTPYQKEHYELTFSGGDGNYLLGFKYKF</sequence>
<organism evidence="1 2">
    <name type="scientific">Algibacter lectus</name>
    <dbReference type="NCBI Taxonomy" id="221126"/>
    <lineage>
        <taxon>Bacteria</taxon>
        <taxon>Pseudomonadati</taxon>
        <taxon>Bacteroidota</taxon>
        <taxon>Flavobacteriia</taxon>
        <taxon>Flavobacteriales</taxon>
        <taxon>Flavobacteriaceae</taxon>
        <taxon>Algibacter</taxon>
    </lineage>
</organism>
<dbReference type="EMBL" id="BBNQ01000020">
    <property type="protein sequence ID" value="GAL64570.1"/>
    <property type="molecule type" value="Genomic_DNA"/>
</dbReference>
<comment type="caution">
    <text evidence="1">The sequence shown here is derived from an EMBL/GenBank/DDBJ whole genome shotgun (WGS) entry which is preliminary data.</text>
</comment>
<evidence type="ECO:0000313" key="2">
    <source>
        <dbReference type="Proteomes" id="UP000029644"/>
    </source>
</evidence>